<dbReference type="KEGG" id="sale:EPH95_03605"/>
<dbReference type="InterPro" id="IPR042099">
    <property type="entry name" value="ANL_N_sf"/>
</dbReference>
<keyword evidence="3" id="KW-0547">Nucleotide-binding</keyword>
<evidence type="ECO:0000256" key="2">
    <source>
        <dbReference type="ARBA" id="ARBA00022598"/>
    </source>
</evidence>
<dbReference type="InterPro" id="IPR025110">
    <property type="entry name" value="AMP-bd_C"/>
</dbReference>
<dbReference type="InterPro" id="IPR000873">
    <property type="entry name" value="AMP-dep_synth/lig_dom"/>
</dbReference>
<comment type="similarity">
    <text evidence="1">Belongs to the ATP-dependent AMP-binding enzyme family.</text>
</comment>
<dbReference type="InterPro" id="IPR045851">
    <property type="entry name" value="AMP-bd_C_sf"/>
</dbReference>
<feature type="domain" description="Acetyl-coenzyme A synthetase N-terminal" evidence="7">
    <location>
        <begin position="40"/>
        <end position="96"/>
    </location>
</feature>
<feature type="domain" description="AMP-dependent synthetase/ligase" evidence="5">
    <location>
        <begin position="100"/>
        <end position="475"/>
    </location>
</feature>
<evidence type="ECO:0000259" key="7">
    <source>
        <dbReference type="Pfam" id="PF16177"/>
    </source>
</evidence>
<dbReference type="Pfam" id="PF16177">
    <property type="entry name" value="ACAS_N"/>
    <property type="match status" value="1"/>
</dbReference>
<keyword evidence="2 8" id="KW-0436">Ligase</keyword>
<name>A0A514LET6_9BACI</name>
<dbReference type="NCBIfam" id="NF002937">
    <property type="entry name" value="PRK03584.1"/>
    <property type="match status" value="1"/>
</dbReference>
<gene>
    <name evidence="8" type="ORF">EPH95_03605</name>
</gene>
<evidence type="ECO:0000256" key="1">
    <source>
        <dbReference type="ARBA" id="ARBA00006432"/>
    </source>
</evidence>
<dbReference type="PANTHER" id="PTHR42921:SF1">
    <property type="entry name" value="ACETOACETYL-COA SYNTHETASE"/>
    <property type="match status" value="1"/>
</dbReference>
<dbReference type="GO" id="GO:0006629">
    <property type="term" value="P:lipid metabolic process"/>
    <property type="evidence" value="ECO:0007669"/>
    <property type="project" value="InterPro"/>
</dbReference>
<dbReference type="Pfam" id="PF13193">
    <property type="entry name" value="AMP-binding_C"/>
    <property type="match status" value="1"/>
</dbReference>
<dbReference type="Pfam" id="PF00501">
    <property type="entry name" value="AMP-binding"/>
    <property type="match status" value="1"/>
</dbReference>
<dbReference type="AlphaFoldDB" id="A0A514LET6"/>
<dbReference type="EMBL" id="CP035485">
    <property type="protein sequence ID" value="QDI90376.1"/>
    <property type="molecule type" value="Genomic_DNA"/>
</dbReference>
<dbReference type="Gene3D" id="3.30.300.30">
    <property type="match status" value="1"/>
</dbReference>
<dbReference type="GO" id="GO:0005524">
    <property type="term" value="F:ATP binding"/>
    <property type="evidence" value="ECO:0007669"/>
    <property type="project" value="UniProtKB-KW"/>
</dbReference>
<sequence>MAVKEGSLLWEPSQAFIQQSNLADYMNWLKKEKGLAFNDYQTLWEWSVNNVEDFWETQWEYFDIQANPSYKRILESDGVPFAKWFEGAKLNYAEHAFRHARPDETAIISKSEIRPTEKMTWQTLYEQVASFAAGLKAEGIKPGDRVVAYLPNIPEATIAFLACASIGAVWSSASPDFGSRTVVDRFQQIEPKLLIAVDGYRYNGKDHDRINAVREIQEAIPTLEKTVVLPYLSAQPKDDELTNVERWAAFIENNRSTSLEYTYVSFDHPLWILYSSGTTGLPKAIVQGQGGILLEHLKKLAFHTDLKPEDNFFWFTTTGWMMWNVVVSGLLTGSTIVLYDGSPTYPQIDTLWQFADETETTVFGTSASYLMANKNNDIVPGDTYKLDHLKSIASTGSPLPPEGSEWIYENVKKDVWLASVSGGTDLCSAFVSGSPLLPVHAGEIQCRALGADVQAYTEDAQPVFDQVGELVLLKPMPSMPIYFWGDKNNERYYDSYFADFPGIWRHGDWIKITSRGSCQIYGRSDSTINRGGIRMGTSEIYSAVEDVDAVESSLVVDINDPNGKDYMPLFVVLKADEELTEKLEKEIKQNIREHCSPRHVPNDIFKIDEVPTTLNGKKMEVPIKKILMGTPIEKAVNMGSMKNPATLDYFIDFAKQG</sequence>
<dbReference type="EC" id="6.2.1.16" evidence="8"/>
<evidence type="ECO:0000256" key="4">
    <source>
        <dbReference type="ARBA" id="ARBA00022840"/>
    </source>
</evidence>
<protein>
    <submittedName>
        <fullName evidence="8">Acetoacetate--CoA ligase</fullName>
        <ecNumber evidence="8">6.2.1.16</ecNumber>
    </submittedName>
</protein>
<evidence type="ECO:0000313" key="9">
    <source>
        <dbReference type="Proteomes" id="UP000319756"/>
    </source>
</evidence>
<keyword evidence="4" id="KW-0067">ATP-binding</keyword>
<evidence type="ECO:0000313" key="8">
    <source>
        <dbReference type="EMBL" id="QDI90376.1"/>
    </source>
</evidence>
<organism evidence="8 9">
    <name type="scientific">Salicibibacter halophilus</name>
    <dbReference type="NCBI Taxonomy" id="2502791"/>
    <lineage>
        <taxon>Bacteria</taxon>
        <taxon>Bacillati</taxon>
        <taxon>Bacillota</taxon>
        <taxon>Bacilli</taxon>
        <taxon>Bacillales</taxon>
        <taxon>Bacillaceae</taxon>
        <taxon>Salicibibacter</taxon>
    </lineage>
</organism>
<accession>A0A514LET6</accession>
<dbReference type="InterPro" id="IPR032387">
    <property type="entry name" value="ACAS_N"/>
</dbReference>
<dbReference type="CDD" id="cd05943">
    <property type="entry name" value="AACS"/>
    <property type="match status" value="1"/>
</dbReference>
<feature type="domain" description="AMP-binding enzyme C-terminal" evidence="6">
    <location>
        <begin position="542"/>
        <end position="617"/>
    </location>
</feature>
<evidence type="ECO:0000256" key="3">
    <source>
        <dbReference type="ARBA" id="ARBA00022741"/>
    </source>
</evidence>
<reference evidence="9" key="1">
    <citation type="submission" date="2019-01" db="EMBL/GenBank/DDBJ databases">
        <title>Genomic analysis of Salicibibacter sp. NKC3-5.</title>
        <authorList>
            <person name="Oh Y.J."/>
        </authorList>
    </citation>
    <scope>NUCLEOTIDE SEQUENCE [LARGE SCALE GENOMIC DNA]</scope>
    <source>
        <strain evidence="9">NKC3-5</strain>
    </source>
</reference>
<dbReference type="PROSITE" id="PS00455">
    <property type="entry name" value="AMP_BINDING"/>
    <property type="match status" value="1"/>
</dbReference>
<dbReference type="Proteomes" id="UP000319756">
    <property type="component" value="Chromosome"/>
</dbReference>
<dbReference type="RefSeq" id="WP_142087428.1">
    <property type="nucleotide sequence ID" value="NZ_CP035485.1"/>
</dbReference>
<dbReference type="Gene3D" id="3.40.50.12780">
    <property type="entry name" value="N-terminal domain of ligase-like"/>
    <property type="match status" value="1"/>
</dbReference>
<dbReference type="SUPFAM" id="SSF56801">
    <property type="entry name" value="Acetyl-CoA synthetase-like"/>
    <property type="match status" value="1"/>
</dbReference>
<dbReference type="GO" id="GO:0030729">
    <property type="term" value="F:acetoacetate-CoA ligase activity"/>
    <property type="evidence" value="ECO:0007669"/>
    <property type="project" value="UniProtKB-EC"/>
</dbReference>
<dbReference type="PANTHER" id="PTHR42921">
    <property type="entry name" value="ACETOACETYL-COA SYNTHETASE"/>
    <property type="match status" value="1"/>
</dbReference>
<keyword evidence="9" id="KW-1185">Reference proteome</keyword>
<dbReference type="NCBIfam" id="TIGR01217">
    <property type="entry name" value="ac_ac_CoA_syn"/>
    <property type="match status" value="1"/>
</dbReference>
<dbReference type="OrthoDB" id="9778383at2"/>
<evidence type="ECO:0000259" key="6">
    <source>
        <dbReference type="Pfam" id="PF13193"/>
    </source>
</evidence>
<proteinExistence type="inferred from homology"/>
<dbReference type="InterPro" id="IPR020845">
    <property type="entry name" value="AMP-binding_CS"/>
</dbReference>
<evidence type="ECO:0000259" key="5">
    <source>
        <dbReference type="Pfam" id="PF00501"/>
    </source>
</evidence>
<dbReference type="InterPro" id="IPR005914">
    <property type="entry name" value="Acac_CoA_synth"/>
</dbReference>